<dbReference type="InterPro" id="IPR012336">
    <property type="entry name" value="Thioredoxin-like_fold"/>
</dbReference>
<dbReference type="Proteomes" id="UP000018861">
    <property type="component" value="Unassembled WGS sequence"/>
</dbReference>
<dbReference type="AlphaFoldDB" id="W4P7R3"/>
<dbReference type="InterPro" id="IPR036249">
    <property type="entry name" value="Thioredoxin-like_sf"/>
</dbReference>
<evidence type="ECO:0000259" key="1">
    <source>
        <dbReference type="PROSITE" id="PS51352"/>
    </source>
</evidence>
<name>W4P7R3_9BACE</name>
<evidence type="ECO:0000313" key="3">
    <source>
        <dbReference type="Proteomes" id="UP000018861"/>
    </source>
</evidence>
<dbReference type="SUPFAM" id="SSF52833">
    <property type="entry name" value="Thioredoxin-like"/>
    <property type="match status" value="1"/>
</dbReference>
<feature type="domain" description="Thioredoxin" evidence="1">
    <location>
        <begin position="179"/>
        <end position="310"/>
    </location>
</feature>
<comment type="caution">
    <text evidence="2">The sequence shown here is derived from an EMBL/GenBank/DDBJ whole genome shotgun (WGS) entry which is preliminary data.</text>
</comment>
<dbReference type="Pfam" id="PF13905">
    <property type="entry name" value="Thioredoxin_8"/>
    <property type="match status" value="1"/>
</dbReference>
<dbReference type="Gene3D" id="3.40.30.10">
    <property type="entry name" value="Glutaredoxin"/>
    <property type="match status" value="1"/>
</dbReference>
<dbReference type="EMBL" id="BAIQ01000012">
    <property type="protein sequence ID" value="GAE15179.1"/>
    <property type="molecule type" value="Genomic_DNA"/>
</dbReference>
<gene>
    <name evidence="2" type="ORF">JCM6292_1420</name>
</gene>
<dbReference type="InterPro" id="IPR013766">
    <property type="entry name" value="Thioredoxin_domain"/>
</dbReference>
<dbReference type="PROSITE" id="PS51352">
    <property type="entry name" value="THIOREDOXIN_2"/>
    <property type="match status" value="1"/>
</dbReference>
<accession>W4P7R3</accession>
<protein>
    <recommendedName>
        <fullName evidence="1">Thioredoxin domain-containing protein</fullName>
    </recommendedName>
</protein>
<evidence type="ECO:0000313" key="2">
    <source>
        <dbReference type="EMBL" id="GAE15179.1"/>
    </source>
</evidence>
<proteinExistence type="predicted"/>
<reference evidence="2 3" key="1">
    <citation type="journal article" date="2014" name="Genome Announc.">
        <title>Draft Genome Sequences of Three Strains of Bacteroides pyogenes Isolated from a Cat and Swine.</title>
        <authorList>
            <person name="Sakamoto M."/>
            <person name="Oshima K."/>
            <person name="Suda W."/>
            <person name="Kitamura K."/>
            <person name="Iida T."/>
            <person name="Hattori M."/>
            <person name="Ohkuma M."/>
        </authorList>
    </citation>
    <scope>NUCLEOTIDE SEQUENCE [LARGE SCALE GENOMIC DNA]</scope>
    <source>
        <strain evidence="2 3">JCM 6292</strain>
    </source>
</reference>
<organism evidence="2 3">
    <name type="scientific">Bacteroides pyogenes JCM 6292</name>
    <dbReference type="NCBI Taxonomy" id="1235809"/>
    <lineage>
        <taxon>Bacteria</taxon>
        <taxon>Pseudomonadati</taxon>
        <taxon>Bacteroidota</taxon>
        <taxon>Bacteroidia</taxon>
        <taxon>Bacteroidales</taxon>
        <taxon>Bacteroidaceae</taxon>
        <taxon>Bacteroides</taxon>
    </lineage>
</organism>
<sequence length="334" mass="36602">MNKLHDFLALLPALFLLSALCCGCRSRKQGEESEIESRYMRLLHALVTDDTPALRREQHYVADTLPPDTLLAFPHRYDYMRVWADSYVLYDAVMKAEKPEVATTLASERFCADMKRLAARLIGAGRQRCAEEMLRPVAECLSEHGMNDAAAVTAAACMGIDADPAHPDDIARRLLTRLLLVGKRAPCLSRTVPSVSAGPTLLLFYETDCPGCESVLRDLCGFYATLKGIGIRVVSIASDEDEHTFSSRAASLPWATKLHDSRGFRSPDFEVYGVAFIPTLVLVNPDGRVAGSYCTLEETGLIRSLPALSPLPASGCGEAGRYPKTQNHGHSFIP</sequence>